<dbReference type="Proteomes" id="UP000663828">
    <property type="component" value="Unassembled WGS sequence"/>
</dbReference>
<dbReference type="Proteomes" id="UP000663852">
    <property type="component" value="Unassembled WGS sequence"/>
</dbReference>
<comment type="caution">
    <text evidence="6">The sequence shown here is derived from an EMBL/GenBank/DDBJ whole genome shotgun (WGS) entry which is preliminary data.</text>
</comment>
<evidence type="ECO:0000313" key="5">
    <source>
        <dbReference type="EMBL" id="CAF1114987.1"/>
    </source>
</evidence>
<dbReference type="PROSITE" id="PS00018">
    <property type="entry name" value="EF_HAND_1"/>
    <property type="match status" value="2"/>
</dbReference>
<dbReference type="InterPro" id="IPR028846">
    <property type="entry name" value="Recoverin"/>
</dbReference>
<evidence type="ECO:0000313" key="6">
    <source>
        <dbReference type="EMBL" id="CAF1372204.1"/>
    </source>
</evidence>
<sequence>MPFNPAPLHRSIEIKDLTYLTEKDKEHIAEDAQTTDSSIHPSPEVDDLAHVSLEDANNLLAADETKIKMGASGTKRAIQAELSQDQLDYLKMRTRMTEEEIQKWFHGFYKDCPDGLLTQKQFILMYNHAFPDGDATQYAKRVFATFDKDNSGKIDFTEFLLAMDLMENGNLDEKLRYAFQLYDIDKNGILTKSEIETIIKMILSLRGEANNDRLKSDVMKHLKQFITKFDENNDAKISQDEFCRICSQDEYLREFLSPNFST</sequence>
<dbReference type="Gene3D" id="1.10.238.10">
    <property type="entry name" value="EF-hand"/>
    <property type="match status" value="1"/>
</dbReference>
<dbReference type="SMART" id="SM00054">
    <property type="entry name" value="EFh"/>
    <property type="match status" value="3"/>
</dbReference>
<dbReference type="PROSITE" id="PS50222">
    <property type="entry name" value="EF_HAND_2"/>
    <property type="match status" value="3"/>
</dbReference>
<dbReference type="PANTHER" id="PTHR23055">
    <property type="entry name" value="CALCIUM BINDING PROTEINS"/>
    <property type="match status" value="1"/>
</dbReference>
<dbReference type="Pfam" id="PF00036">
    <property type="entry name" value="EF-hand_1"/>
    <property type="match status" value="1"/>
</dbReference>
<evidence type="ECO:0000259" key="4">
    <source>
        <dbReference type="PROSITE" id="PS50222"/>
    </source>
</evidence>
<dbReference type="CDD" id="cd00051">
    <property type="entry name" value="EFh"/>
    <property type="match status" value="2"/>
</dbReference>
<dbReference type="InterPro" id="IPR018247">
    <property type="entry name" value="EF_Hand_1_Ca_BS"/>
</dbReference>
<evidence type="ECO:0000256" key="2">
    <source>
        <dbReference type="ARBA" id="ARBA00022737"/>
    </source>
</evidence>
<dbReference type="OrthoDB" id="191686at2759"/>
<dbReference type="AlphaFoldDB" id="A0A815IZG7"/>
<protein>
    <recommendedName>
        <fullName evidence="4">EF-hand domain-containing protein</fullName>
    </recommendedName>
</protein>
<reference evidence="6" key="1">
    <citation type="submission" date="2021-02" db="EMBL/GenBank/DDBJ databases">
        <authorList>
            <person name="Nowell W R."/>
        </authorList>
    </citation>
    <scope>NUCLEOTIDE SEQUENCE</scope>
</reference>
<feature type="domain" description="EF-hand" evidence="4">
    <location>
        <begin position="134"/>
        <end position="169"/>
    </location>
</feature>
<dbReference type="PANTHER" id="PTHR23055:SF69">
    <property type="entry name" value="NEURONAL CALCIUM SENSOR 2"/>
    <property type="match status" value="1"/>
</dbReference>
<dbReference type="Pfam" id="PF13499">
    <property type="entry name" value="EF-hand_7"/>
    <property type="match status" value="1"/>
</dbReference>
<accession>A0A815IZG7</accession>
<dbReference type="GO" id="GO:0005509">
    <property type="term" value="F:calcium ion binding"/>
    <property type="evidence" value="ECO:0007669"/>
    <property type="project" value="InterPro"/>
</dbReference>
<dbReference type="InterPro" id="IPR002048">
    <property type="entry name" value="EF_hand_dom"/>
</dbReference>
<evidence type="ECO:0000313" key="7">
    <source>
        <dbReference type="Proteomes" id="UP000663828"/>
    </source>
</evidence>
<keyword evidence="2" id="KW-0677">Repeat</keyword>
<proteinExistence type="predicted"/>
<dbReference type="PRINTS" id="PR00450">
    <property type="entry name" value="RECOVERIN"/>
</dbReference>
<keyword evidence="3" id="KW-0106">Calcium</keyword>
<feature type="domain" description="EF-hand" evidence="4">
    <location>
        <begin position="170"/>
        <end position="205"/>
    </location>
</feature>
<evidence type="ECO:0000256" key="1">
    <source>
        <dbReference type="ARBA" id="ARBA00022723"/>
    </source>
</evidence>
<gene>
    <name evidence="5" type="ORF">EDS130_LOCUS20738</name>
    <name evidence="6" type="ORF">XAT740_LOCUS32603</name>
</gene>
<dbReference type="SUPFAM" id="SSF47473">
    <property type="entry name" value="EF-hand"/>
    <property type="match status" value="1"/>
</dbReference>
<dbReference type="EMBL" id="CAJNOR010003055">
    <property type="protein sequence ID" value="CAF1372204.1"/>
    <property type="molecule type" value="Genomic_DNA"/>
</dbReference>
<dbReference type="InterPro" id="IPR011992">
    <property type="entry name" value="EF-hand-dom_pair"/>
</dbReference>
<evidence type="ECO:0000256" key="3">
    <source>
        <dbReference type="ARBA" id="ARBA00022837"/>
    </source>
</evidence>
<feature type="domain" description="EF-hand" evidence="4">
    <location>
        <begin position="217"/>
        <end position="252"/>
    </location>
</feature>
<organism evidence="6 7">
    <name type="scientific">Adineta ricciae</name>
    <name type="common">Rotifer</name>
    <dbReference type="NCBI Taxonomy" id="249248"/>
    <lineage>
        <taxon>Eukaryota</taxon>
        <taxon>Metazoa</taxon>
        <taxon>Spiralia</taxon>
        <taxon>Gnathifera</taxon>
        <taxon>Rotifera</taxon>
        <taxon>Eurotatoria</taxon>
        <taxon>Bdelloidea</taxon>
        <taxon>Adinetida</taxon>
        <taxon>Adinetidae</taxon>
        <taxon>Adineta</taxon>
    </lineage>
</organism>
<keyword evidence="1" id="KW-0479">Metal-binding</keyword>
<name>A0A815IZG7_ADIRI</name>
<keyword evidence="7" id="KW-1185">Reference proteome</keyword>
<dbReference type="EMBL" id="CAJNOJ010000102">
    <property type="protein sequence ID" value="CAF1114987.1"/>
    <property type="molecule type" value="Genomic_DNA"/>
</dbReference>